<dbReference type="RefSeq" id="XP_047756845.1">
    <property type="nucleotide sequence ID" value="XM_047899468.1"/>
</dbReference>
<keyword evidence="2" id="KW-1185">Reference proteome</keyword>
<dbReference type="EMBL" id="CP090163">
    <property type="protein sequence ID" value="UJO12479.1"/>
    <property type="molecule type" value="Genomic_DNA"/>
</dbReference>
<dbReference type="Proteomes" id="UP000756132">
    <property type="component" value="Chromosome 1"/>
</dbReference>
<organism evidence="1 2">
    <name type="scientific">Passalora fulva</name>
    <name type="common">Tomato leaf mold</name>
    <name type="synonym">Cladosporium fulvum</name>
    <dbReference type="NCBI Taxonomy" id="5499"/>
    <lineage>
        <taxon>Eukaryota</taxon>
        <taxon>Fungi</taxon>
        <taxon>Dikarya</taxon>
        <taxon>Ascomycota</taxon>
        <taxon>Pezizomycotina</taxon>
        <taxon>Dothideomycetes</taxon>
        <taxon>Dothideomycetidae</taxon>
        <taxon>Mycosphaerellales</taxon>
        <taxon>Mycosphaerellaceae</taxon>
        <taxon>Fulvia</taxon>
    </lineage>
</organism>
<protein>
    <submittedName>
        <fullName evidence="1">Uncharacterized protein</fullName>
    </submittedName>
</protein>
<name>A0A9Q8P445_PASFU</name>
<dbReference type="AlphaFoldDB" id="A0A9Q8P445"/>
<dbReference type="GeneID" id="71980198"/>
<gene>
    <name evidence="1" type="ORF">CLAFUR5_00320</name>
</gene>
<reference evidence="1" key="1">
    <citation type="submission" date="2021-12" db="EMBL/GenBank/DDBJ databases">
        <authorList>
            <person name="Zaccaron A."/>
            <person name="Stergiopoulos I."/>
        </authorList>
    </citation>
    <scope>NUCLEOTIDE SEQUENCE</scope>
    <source>
        <strain evidence="1">Race5_Kim</strain>
    </source>
</reference>
<proteinExistence type="predicted"/>
<sequence>MLCIDMLMSMPSMEHIAGPVSAVIPGAVEVAMFMRDVVLVPFAMAISVIVEEAMLMPNMSMLNGPLLLVDPGAMGGPPGLDACSNEISKACGLSKTIETHGHSASTNLPPTPTR</sequence>
<evidence type="ECO:0000313" key="2">
    <source>
        <dbReference type="Proteomes" id="UP000756132"/>
    </source>
</evidence>
<evidence type="ECO:0000313" key="1">
    <source>
        <dbReference type="EMBL" id="UJO12479.1"/>
    </source>
</evidence>
<accession>A0A9Q8P445</accession>
<reference evidence="1" key="2">
    <citation type="journal article" date="2022" name="Microb. Genom.">
        <title>A chromosome-scale genome assembly of the tomato pathogen Cladosporium fulvum reveals a compartmentalized genome architecture and the presence of a dispensable chromosome.</title>
        <authorList>
            <person name="Zaccaron A.Z."/>
            <person name="Chen L.H."/>
            <person name="Samaras A."/>
            <person name="Stergiopoulos I."/>
        </authorList>
    </citation>
    <scope>NUCLEOTIDE SEQUENCE</scope>
    <source>
        <strain evidence="1">Race5_Kim</strain>
    </source>
</reference>
<dbReference type="KEGG" id="ffu:CLAFUR5_00320"/>